<keyword evidence="3 6" id="KW-0812">Transmembrane</keyword>
<evidence type="ECO:0000256" key="4">
    <source>
        <dbReference type="ARBA" id="ARBA00022989"/>
    </source>
</evidence>
<keyword evidence="5 6" id="KW-0472">Membrane</keyword>
<feature type="transmembrane region" description="Helical" evidence="6">
    <location>
        <begin position="349"/>
        <end position="369"/>
    </location>
</feature>
<evidence type="ECO:0000256" key="1">
    <source>
        <dbReference type="ARBA" id="ARBA00004651"/>
    </source>
</evidence>
<evidence type="ECO:0000256" key="3">
    <source>
        <dbReference type="ARBA" id="ARBA00022692"/>
    </source>
</evidence>
<feature type="transmembrane region" description="Helical" evidence="6">
    <location>
        <begin position="282"/>
        <end position="300"/>
    </location>
</feature>
<proteinExistence type="predicted"/>
<protein>
    <submittedName>
        <fullName evidence="7">Transporter</fullName>
    </submittedName>
</protein>
<name>A0A3N6PKU8_NATCH</name>
<keyword evidence="2" id="KW-1003">Cell membrane</keyword>
<feature type="transmembrane region" description="Helical" evidence="6">
    <location>
        <begin position="103"/>
        <end position="130"/>
    </location>
</feature>
<dbReference type="Proteomes" id="UP000281431">
    <property type="component" value="Unassembled WGS sequence"/>
</dbReference>
<feature type="transmembrane region" description="Helical" evidence="6">
    <location>
        <begin position="7"/>
        <end position="27"/>
    </location>
</feature>
<accession>A0A3N6PKU8</accession>
<keyword evidence="8" id="KW-1185">Reference proteome</keyword>
<feature type="transmembrane region" description="Helical" evidence="6">
    <location>
        <begin position="39"/>
        <end position="63"/>
    </location>
</feature>
<feature type="transmembrane region" description="Helical" evidence="6">
    <location>
        <begin position="437"/>
        <end position="458"/>
    </location>
</feature>
<dbReference type="PANTHER" id="PTHR30250">
    <property type="entry name" value="PST FAMILY PREDICTED COLANIC ACID TRANSPORTER"/>
    <property type="match status" value="1"/>
</dbReference>
<dbReference type="GO" id="GO:0005886">
    <property type="term" value="C:plasma membrane"/>
    <property type="evidence" value="ECO:0007669"/>
    <property type="project" value="UniProtKB-SubCell"/>
</dbReference>
<evidence type="ECO:0000313" key="8">
    <source>
        <dbReference type="Proteomes" id="UP000281431"/>
    </source>
</evidence>
<sequence length="484" mass="52326">MRIGQTSVIFFISKLASSLLSFFAMVYFARLLGSETLGIYFLVLAVVTWFQLIATLGLTKAVIKRLSEGDEASEFVTAGLTLQFTILGGLIGIIFLFREYIEAYIGATVAELAVFILAANILFSFIGGVLKGSHRVHTYAILDIGGNAGRSILQLGAVAAGFGLTGLLIGHAAGTAIIIVLSLFAISVGVHTPQKRHFVSLLSYAKYAWLGGFQRKTFSWMDTIVLGFFVSAGLIGIYEIAWNIASFMAIFSIAISQTLFPEISDASSDEQLDTVSSYLRDGITYCGLFLIPGLFGSVLIGEQILAIYGEEFTQGVYILTLLIFARLIYSYQRQFTTTLNSIDRPDLAFRVNVVFVGSNLALNVGMIWAYGWIGAAVATACSAAIGLVVGYWYVRKTVSFDVPALELGKQWIAALVMALLVAAIIQGLAAVDQPVTIPVAILLAGVGAGAFFTTLIAISRNFRTTVFDNLPFDVPWVRNSDSRF</sequence>
<feature type="transmembrane region" description="Helical" evidence="6">
    <location>
        <begin position="414"/>
        <end position="431"/>
    </location>
</feature>
<evidence type="ECO:0000256" key="6">
    <source>
        <dbReference type="SAM" id="Phobius"/>
    </source>
</evidence>
<dbReference type="EMBL" id="REFZ01000003">
    <property type="protein sequence ID" value="RQH01950.1"/>
    <property type="molecule type" value="Genomic_DNA"/>
</dbReference>
<dbReference type="PANTHER" id="PTHR30250:SF28">
    <property type="entry name" value="POLYSACCHARIDE BIOSYNTHESIS PROTEIN"/>
    <property type="match status" value="1"/>
</dbReference>
<feature type="transmembrane region" description="Helical" evidence="6">
    <location>
        <begin position="218"/>
        <end position="238"/>
    </location>
</feature>
<reference evidence="7 8" key="1">
    <citation type="submission" date="2018-10" db="EMBL/GenBank/DDBJ databases">
        <title>Natrarchaeobius chitinivorans gen. nov., sp. nov., and Natrarchaeobius haloalkaliphilus sp. nov., alkaliphilic, chitin-utilizing haloarchaea from hypersaline alkaline lakes.</title>
        <authorList>
            <person name="Sorokin D.Y."/>
            <person name="Elcheninov A.G."/>
            <person name="Kostrikina N.A."/>
            <person name="Bale N.J."/>
            <person name="Sinninghe Damste J.S."/>
            <person name="Khijniak T.V."/>
            <person name="Kublanov I.V."/>
            <person name="Toshchakov S.V."/>
        </authorList>
    </citation>
    <scope>NUCLEOTIDE SEQUENCE [LARGE SCALE GENOMIC DNA]</scope>
    <source>
        <strain evidence="7 8">AArcht7</strain>
    </source>
</reference>
<evidence type="ECO:0000313" key="7">
    <source>
        <dbReference type="EMBL" id="RQH01950.1"/>
    </source>
</evidence>
<dbReference type="InterPro" id="IPR050833">
    <property type="entry name" value="Poly_Biosynth_Transport"/>
</dbReference>
<comment type="subcellular location">
    <subcellularLocation>
        <location evidence="1">Cell membrane</location>
        <topology evidence="1">Multi-pass membrane protein</topology>
    </subcellularLocation>
</comment>
<dbReference type="AlphaFoldDB" id="A0A3N6PKU8"/>
<evidence type="ECO:0000256" key="2">
    <source>
        <dbReference type="ARBA" id="ARBA00022475"/>
    </source>
</evidence>
<comment type="caution">
    <text evidence="7">The sequence shown here is derived from an EMBL/GenBank/DDBJ whole genome shotgun (WGS) entry which is preliminary data.</text>
</comment>
<dbReference type="Pfam" id="PF01943">
    <property type="entry name" value="Polysacc_synt"/>
    <property type="match status" value="1"/>
</dbReference>
<feature type="transmembrane region" description="Helical" evidence="6">
    <location>
        <begin position="375"/>
        <end position="394"/>
    </location>
</feature>
<dbReference type="InterPro" id="IPR002797">
    <property type="entry name" value="Polysacc_synth"/>
</dbReference>
<organism evidence="7 8">
    <name type="scientific">Natrarchaeobius chitinivorans</name>
    <dbReference type="NCBI Taxonomy" id="1679083"/>
    <lineage>
        <taxon>Archaea</taxon>
        <taxon>Methanobacteriati</taxon>
        <taxon>Methanobacteriota</taxon>
        <taxon>Stenosarchaea group</taxon>
        <taxon>Halobacteria</taxon>
        <taxon>Halobacteriales</taxon>
        <taxon>Natrialbaceae</taxon>
        <taxon>Natrarchaeobius</taxon>
    </lineage>
</organism>
<keyword evidence="4 6" id="KW-1133">Transmembrane helix</keyword>
<feature type="transmembrane region" description="Helical" evidence="6">
    <location>
        <begin position="312"/>
        <end position="329"/>
    </location>
</feature>
<evidence type="ECO:0000256" key="5">
    <source>
        <dbReference type="ARBA" id="ARBA00023136"/>
    </source>
</evidence>
<feature type="transmembrane region" description="Helical" evidence="6">
    <location>
        <begin position="75"/>
        <end position="97"/>
    </location>
</feature>
<dbReference type="OrthoDB" id="112053at2157"/>
<feature type="transmembrane region" description="Helical" evidence="6">
    <location>
        <begin position="175"/>
        <end position="192"/>
    </location>
</feature>
<gene>
    <name evidence="7" type="ORF">EA472_06505</name>
</gene>